<dbReference type="Proteomes" id="UP001556367">
    <property type="component" value="Unassembled WGS sequence"/>
</dbReference>
<dbReference type="SUPFAM" id="SSF101473">
    <property type="entry name" value="DhaL-like"/>
    <property type="match status" value="1"/>
</dbReference>
<feature type="domain" description="DhaK" evidence="2">
    <location>
        <begin position="8"/>
        <end position="368"/>
    </location>
</feature>
<sequence length="474" mass="49645">MDQHLTNDPKDLVLDSLKGLCTLNPNIALDEANKVVYLAQRDPTNVSLICGGGAGHEPAWAGYVGPGMLTAAVCGNVFASPNASQVRQAIDLVHNDKGTLIIVKNYTGDILNFGLAREQYAARHPEAAAKNLIRFVIVGDDVAVPEEQGGIVGRRGLAGTVLVAKLAGALAARGASLDEVHALAQYVASSVSTVGVGLGHCHVPGTAAAEASSAKGLEIGLGIHNEPGVERISPVPPVRDLVRRVARMVVAGRASQPKHESGEEVVLLVNNLGGMSELEMGGIAGEVANAFSVGYDGAELALEDTRGIKVSRLISGTFMTSLNMPGFSLTLLRLSQPPTPTDNSQQPQKYDSEMLLDLLDHPVVVPGWNWDVLQPPSASRNRGTHSANQDDSAEQQPSVGAKLAASDPDGFVNAVRAACEALIVAEPELTRYDAIAGDGDCGLTLKVGSFFCCATHSAYMSPFSSIDRLAQRVS</sequence>
<comment type="caution">
    <text evidence="3">The sequence shown here is derived from an EMBL/GenBank/DDBJ whole genome shotgun (WGS) entry which is preliminary data.</text>
</comment>
<feature type="compositionally biased region" description="Polar residues" evidence="1">
    <location>
        <begin position="376"/>
        <end position="398"/>
    </location>
</feature>
<dbReference type="Pfam" id="PF02733">
    <property type="entry name" value="Dak1"/>
    <property type="match status" value="1"/>
</dbReference>
<proteinExistence type="predicted"/>
<accession>A0ABR3JIS9</accession>
<dbReference type="SUPFAM" id="SSF82549">
    <property type="entry name" value="DAK1/DegV-like"/>
    <property type="match status" value="1"/>
</dbReference>
<organism evidence="3 4">
    <name type="scientific">Hohenbuehelia grisea</name>
    <dbReference type="NCBI Taxonomy" id="104357"/>
    <lineage>
        <taxon>Eukaryota</taxon>
        <taxon>Fungi</taxon>
        <taxon>Dikarya</taxon>
        <taxon>Basidiomycota</taxon>
        <taxon>Agaricomycotina</taxon>
        <taxon>Agaricomycetes</taxon>
        <taxon>Agaricomycetidae</taxon>
        <taxon>Agaricales</taxon>
        <taxon>Pleurotineae</taxon>
        <taxon>Pleurotaceae</taxon>
        <taxon>Hohenbuehelia</taxon>
    </lineage>
</organism>
<gene>
    <name evidence="3" type="ORF">HGRIS_004137</name>
</gene>
<dbReference type="InterPro" id="IPR050861">
    <property type="entry name" value="Dihydroxyacetone_Kinase"/>
</dbReference>
<dbReference type="EMBL" id="JASNQZ010000007">
    <property type="protein sequence ID" value="KAL0955238.1"/>
    <property type="molecule type" value="Genomic_DNA"/>
</dbReference>
<evidence type="ECO:0000259" key="2">
    <source>
        <dbReference type="PROSITE" id="PS51481"/>
    </source>
</evidence>
<protein>
    <recommendedName>
        <fullName evidence="2">DhaK domain-containing protein</fullName>
    </recommendedName>
</protein>
<dbReference type="PANTHER" id="PTHR28629:SF14">
    <property type="entry name" value="DIHYDROXYACETONE KINASE 1"/>
    <property type="match status" value="1"/>
</dbReference>
<evidence type="ECO:0000313" key="4">
    <source>
        <dbReference type="Proteomes" id="UP001556367"/>
    </source>
</evidence>
<reference evidence="4" key="1">
    <citation type="submission" date="2024-06" db="EMBL/GenBank/DDBJ databases">
        <title>Multi-omics analyses provide insights into the biosynthesis of the anticancer antibiotic pleurotin in Hohenbuehelia grisea.</title>
        <authorList>
            <person name="Weaver J.A."/>
            <person name="Alberti F."/>
        </authorList>
    </citation>
    <scope>NUCLEOTIDE SEQUENCE [LARGE SCALE GENOMIC DNA]</scope>
    <source>
        <strain evidence="4">T-177</strain>
    </source>
</reference>
<dbReference type="PANTHER" id="PTHR28629">
    <property type="entry name" value="TRIOKINASE/FMN CYCLASE"/>
    <property type="match status" value="1"/>
</dbReference>
<dbReference type="PROSITE" id="PS51481">
    <property type="entry name" value="DHAK"/>
    <property type="match status" value="1"/>
</dbReference>
<dbReference type="Gene3D" id="1.25.40.340">
    <property type="match status" value="1"/>
</dbReference>
<dbReference type="InterPro" id="IPR036117">
    <property type="entry name" value="DhaL_dom_sf"/>
</dbReference>
<feature type="region of interest" description="Disordered" evidence="1">
    <location>
        <begin position="375"/>
        <end position="403"/>
    </location>
</feature>
<name>A0ABR3JIS9_9AGAR</name>
<keyword evidence="4" id="KW-1185">Reference proteome</keyword>
<dbReference type="InterPro" id="IPR004006">
    <property type="entry name" value="DhaK_dom"/>
</dbReference>
<evidence type="ECO:0000313" key="3">
    <source>
        <dbReference type="EMBL" id="KAL0955238.1"/>
    </source>
</evidence>
<evidence type="ECO:0000256" key="1">
    <source>
        <dbReference type="SAM" id="MobiDB-lite"/>
    </source>
</evidence>
<dbReference type="Gene3D" id="3.40.50.10440">
    <property type="entry name" value="Dihydroxyacetone kinase, domain 1"/>
    <property type="match status" value="1"/>
</dbReference>
<dbReference type="Gene3D" id="3.30.1180.20">
    <property type="entry name" value="Dihydroxyacetone kinase, domain 2"/>
    <property type="match status" value="1"/>
</dbReference>